<dbReference type="PANTHER" id="PTHR11547:SF52">
    <property type="entry name" value="CREATINE KINASE"/>
    <property type="match status" value="1"/>
</dbReference>
<evidence type="ECO:0000256" key="1">
    <source>
        <dbReference type="ARBA" id="ARBA00006798"/>
    </source>
</evidence>
<evidence type="ECO:0000256" key="4">
    <source>
        <dbReference type="ARBA" id="ARBA00022741"/>
    </source>
</evidence>
<dbReference type="EC" id="2.7.3.2" evidence="2"/>
<comment type="similarity">
    <text evidence="1 7">Belongs to the ATP:guanido phosphotransferase family.</text>
</comment>
<dbReference type="InterPro" id="IPR000749">
    <property type="entry name" value="ATP-guanido_PTrfase"/>
</dbReference>
<accession>A0ABQ8LJV4</accession>
<evidence type="ECO:0000313" key="9">
    <source>
        <dbReference type="EMBL" id="KAI2650111.1"/>
    </source>
</evidence>
<dbReference type="Gene3D" id="3.30.590.10">
    <property type="entry name" value="Glutamine synthetase/guanido kinase, catalytic domain"/>
    <property type="match status" value="1"/>
</dbReference>
<evidence type="ECO:0000313" key="10">
    <source>
        <dbReference type="Proteomes" id="UP000830375"/>
    </source>
</evidence>
<dbReference type="SUPFAM" id="SSF55931">
    <property type="entry name" value="Glutamine synthetase/guanido kinase"/>
    <property type="match status" value="1"/>
</dbReference>
<dbReference type="InterPro" id="IPR036802">
    <property type="entry name" value="ATP-guanido_PTrfase_N_sf"/>
</dbReference>
<dbReference type="PANTHER" id="PTHR11547">
    <property type="entry name" value="ARGININE OR CREATINE KINASE"/>
    <property type="match status" value="1"/>
</dbReference>
<evidence type="ECO:0000256" key="6">
    <source>
        <dbReference type="ARBA" id="ARBA00022840"/>
    </source>
</evidence>
<dbReference type="SUPFAM" id="SSF48034">
    <property type="entry name" value="Guanido kinase N-terminal domain"/>
    <property type="match status" value="1"/>
</dbReference>
<keyword evidence="6 7" id="KW-0067">ATP-binding</keyword>
<keyword evidence="10" id="KW-1185">Reference proteome</keyword>
<evidence type="ECO:0000256" key="3">
    <source>
        <dbReference type="ARBA" id="ARBA00022679"/>
    </source>
</evidence>
<dbReference type="InterPro" id="IPR014746">
    <property type="entry name" value="Gln_synth/guanido_kin_cat_dom"/>
</dbReference>
<dbReference type="Pfam" id="PF02807">
    <property type="entry name" value="ATP-gua_PtransN"/>
    <property type="match status" value="1"/>
</dbReference>
<evidence type="ECO:0000256" key="7">
    <source>
        <dbReference type="PROSITE-ProRule" id="PRU00843"/>
    </source>
</evidence>
<comment type="caution">
    <text evidence="9">The sequence shown here is derived from an EMBL/GenBank/DDBJ whole genome shotgun (WGS) entry which is preliminary data.</text>
</comment>
<reference evidence="9 10" key="1">
    <citation type="submission" date="2022-01" db="EMBL/GenBank/DDBJ databases">
        <title>A high-quality chromosome-level genome assembly of rohu carp, Labeo rohita.</title>
        <authorList>
            <person name="Arick M.A. II"/>
            <person name="Hsu C.-Y."/>
            <person name="Magbanua Z."/>
            <person name="Pechanova O."/>
            <person name="Grover C."/>
            <person name="Miller E."/>
            <person name="Thrash A."/>
            <person name="Ezzel L."/>
            <person name="Alam S."/>
            <person name="Benzie J."/>
            <person name="Hamilton M."/>
            <person name="Karsi A."/>
            <person name="Lawrence M.L."/>
            <person name="Peterson D.G."/>
        </authorList>
    </citation>
    <scope>NUCLEOTIDE SEQUENCE [LARGE SCALE GENOMIC DNA]</scope>
    <source>
        <strain evidence="10">BAU-BD-2019</strain>
        <tissue evidence="9">Blood</tissue>
    </source>
</reference>
<feature type="binding site" evidence="7">
    <location>
        <begin position="218"/>
        <end position="222"/>
    </location>
    <ligand>
        <name>ATP</name>
        <dbReference type="ChEBI" id="CHEBI:30616"/>
    </ligand>
</feature>
<proteinExistence type="inferred from homology"/>
<sequence>MWKREKMWMIKPPTEHPKESKYRPVLESLVPRDPMSRFNLKRGSPKDEFPNLDRNHTVMGQILNLHMYTRQFNRATESGVIFDDIIRPGLEDPEQLGEDLPGKLYSIDELSHENEGRSVVMDSPPLSLIKIGVARDWPDSRALWLSTDGTLAIWVNMEDHLKLVSYRSDACLQEALKSICVNVLKMETLYKKLRHPFIWKPHLGWVVSSPAEVGTGLKASVTVRLLHVAENKRLDDILDRLRLQMEATVELTQLVVDGVKLLIRMEKRLENNGGIDDLVPTQK</sequence>
<feature type="domain" description="Phosphagen kinase C-terminal" evidence="8">
    <location>
        <begin position="84"/>
        <end position="283"/>
    </location>
</feature>
<evidence type="ECO:0000256" key="5">
    <source>
        <dbReference type="ARBA" id="ARBA00022777"/>
    </source>
</evidence>
<organism evidence="9 10">
    <name type="scientific">Labeo rohita</name>
    <name type="common">Indian major carp</name>
    <name type="synonym">Cyprinus rohita</name>
    <dbReference type="NCBI Taxonomy" id="84645"/>
    <lineage>
        <taxon>Eukaryota</taxon>
        <taxon>Metazoa</taxon>
        <taxon>Chordata</taxon>
        <taxon>Craniata</taxon>
        <taxon>Vertebrata</taxon>
        <taxon>Euteleostomi</taxon>
        <taxon>Actinopterygii</taxon>
        <taxon>Neopterygii</taxon>
        <taxon>Teleostei</taxon>
        <taxon>Ostariophysi</taxon>
        <taxon>Cypriniformes</taxon>
        <taxon>Cyprinidae</taxon>
        <taxon>Labeoninae</taxon>
        <taxon>Labeonini</taxon>
        <taxon>Labeo</taxon>
    </lineage>
</organism>
<protein>
    <recommendedName>
        <fullName evidence="2">creatine kinase</fullName>
        <ecNumber evidence="2">2.7.3.2</ecNumber>
    </recommendedName>
</protein>
<dbReference type="Pfam" id="PF00217">
    <property type="entry name" value="ATP-gua_Ptrans"/>
    <property type="match status" value="1"/>
</dbReference>
<dbReference type="InterPro" id="IPR022414">
    <property type="entry name" value="ATP-guanido_PTrfase_cat"/>
</dbReference>
<keyword evidence="5 7" id="KW-0418">Kinase</keyword>
<dbReference type="EMBL" id="JACTAM010000022">
    <property type="protein sequence ID" value="KAI2650111.1"/>
    <property type="molecule type" value="Genomic_DNA"/>
</dbReference>
<feature type="binding site" evidence="7">
    <location>
        <begin position="246"/>
        <end position="251"/>
    </location>
    <ligand>
        <name>ATP</name>
        <dbReference type="ChEBI" id="CHEBI:30616"/>
    </ligand>
</feature>
<keyword evidence="4 7" id="KW-0547">Nucleotide-binding</keyword>
<dbReference type="Proteomes" id="UP000830375">
    <property type="component" value="Unassembled WGS sequence"/>
</dbReference>
<dbReference type="InterPro" id="IPR022413">
    <property type="entry name" value="ATP-guanido_PTrfase_N"/>
</dbReference>
<dbReference type="GO" id="GO:0016301">
    <property type="term" value="F:kinase activity"/>
    <property type="evidence" value="ECO:0007669"/>
    <property type="project" value="UniProtKB-KW"/>
</dbReference>
<keyword evidence="3 7" id="KW-0808">Transferase</keyword>
<name>A0ABQ8LJV4_LABRO</name>
<gene>
    <name evidence="9" type="ORF">H4Q32_000026</name>
</gene>
<evidence type="ECO:0000259" key="8">
    <source>
        <dbReference type="PROSITE" id="PS51510"/>
    </source>
</evidence>
<comment type="caution">
    <text evidence="7">Lacks conserved residue(s) required for the propagation of feature annotation.</text>
</comment>
<dbReference type="PROSITE" id="PS51510">
    <property type="entry name" value="PHOSPHAGEN_KINASE_C"/>
    <property type="match status" value="1"/>
</dbReference>
<evidence type="ECO:0000256" key="2">
    <source>
        <dbReference type="ARBA" id="ARBA00012231"/>
    </source>
</evidence>